<dbReference type="SUPFAM" id="SSF57756">
    <property type="entry name" value="Retrovirus zinc finger-like domains"/>
    <property type="match status" value="1"/>
</dbReference>
<dbReference type="SMART" id="SM00343">
    <property type="entry name" value="ZnF_C2HC"/>
    <property type="match status" value="1"/>
</dbReference>
<dbReference type="PROSITE" id="PS50158">
    <property type="entry name" value="ZF_CCHC"/>
    <property type="match status" value="1"/>
</dbReference>
<dbReference type="InterPro" id="IPR001878">
    <property type="entry name" value="Znf_CCHC"/>
</dbReference>
<keyword evidence="5" id="KW-1185">Reference proteome</keyword>
<organism evidence="4 5">
    <name type="scientific">Monosporascus ibericus</name>
    <dbReference type="NCBI Taxonomy" id="155417"/>
    <lineage>
        <taxon>Eukaryota</taxon>
        <taxon>Fungi</taxon>
        <taxon>Dikarya</taxon>
        <taxon>Ascomycota</taxon>
        <taxon>Pezizomycotina</taxon>
        <taxon>Sordariomycetes</taxon>
        <taxon>Xylariomycetidae</taxon>
        <taxon>Xylariales</taxon>
        <taxon>Xylariales incertae sedis</taxon>
        <taxon>Monosporascus</taxon>
    </lineage>
</organism>
<dbReference type="AlphaFoldDB" id="A0A4Q4SUC6"/>
<keyword evidence="1" id="KW-0479">Metal-binding</keyword>
<feature type="domain" description="CCHC-type" evidence="3">
    <location>
        <begin position="361"/>
        <end position="376"/>
    </location>
</feature>
<feature type="compositionally biased region" description="Basic residues" evidence="2">
    <location>
        <begin position="381"/>
        <end position="390"/>
    </location>
</feature>
<gene>
    <name evidence="4" type="ORF">DL764_009671</name>
</gene>
<keyword evidence="1" id="KW-0863">Zinc-finger</keyword>
<sequence>MLHSWTSFNQGKSRSAGAQAKAPKASQSAQPEVRASGSKEAPVAVEESNVEELNPIREGETKPRRWSTEQPKKPNPPKRAKNEEVKPSKEKSVARDDPNDSDSSSSSSSSSDSSLGSSKKRNKERVRLKGKKSSDGDSKLRWKRFDFTLDRENHLLGWADWELWSNALNLALEEIGYKKGMKLKQLDQLRLAKAITKTCKRAPLELITGIKKGTKILRTLRKTYAVIGKARQRPLWKELSKITYDSRDPVQFTTKFQKLLREVEGCGVKLRTEEHITMFLTAVEDRAGSWCKTMQSVLRQTDYSFQQLIDDFNGEFHDRSSNKKNGKSHNAQRGKGKGDNNNNNNNKDNKPAWNKKGDPLCFDCGKYGHLAKDCPEPQKEKKGKKGKKGQRQGNSNNNRSNSSRTTQGGGQGEEQFIPDGLRDV</sequence>
<evidence type="ECO:0000259" key="3">
    <source>
        <dbReference type="PROSITE" id="PS50158"/>
    </source>
</evidence>
<feature type="compositionally biased region" description="Low complexity" evidence="2">
    <location>
        <begin position="15"/>
        <end position="31"/>
    </location>
</feature>
<feature type="compositionally biased region" description="Polar residues" evidence="2">
    <location>
        <begin position="1"/>
        <end position="13"/>
    </location>
</feature>
<evidence type="ECO:0000256" key="1">
    <source>
        <dbReference type="PROSITE-ProRule" id="PRU00047"/>
    </source>
</evidence>
<evidence type="ECO:0000313" key="4">
    <source>
        <dbReference type="EMBL" id="RYO82070.1"/>
    </source>
</evidence>
<keyword evidence="1" id="KW-0862">Zinc</keyword>
<accession>A0A4Q4SUC6</accession>
<name>A0A4Q4SUC6_9PEZI</name>
<feature type="compositionally biased region" description="Basic and acidic residues" evidence="2">
    <location>
        <begin position="54"/>
        <end position="72"/>
    </location>
</feature>
<dbReference type="Gene3D" id="4.10.60.10">
    <property type="entry name" value="Zinc finger, CCHC-type"/>
    <property type="match status" value="1"/>
</dbReference>
<protein>
    <recommendedName>
        <fullName evidence="3">CCHC-type domain-containing protein</fullName>
    </recommendedName>
</protein>
<dbReference type="Proteomes" id="UP000293360">
    <property type="component" value="Unassembled WGS sequence"/>
</dbReference>
<feature type="compositionally biased region" description="Low complexity" evidence="2">
    <location>
        <begin position="391"/>
        <end position="406"/>
    </location>
</feature>
<feature type="region of interest" description="Disordered" evidence="2">
    <location>
        <begin position="372"/>
        <end position="424"/>
    </location>
</feature>
<dbReference type="InterPro" id="IPR036875">
    <property type="entry name" value="Znf_CCHC_sf"/>
</dbReference>
<dbReference type="GO" id="GO:0008270">
    <property type="term" value="F:zinc ion binding"/>
    <property type="evidence" value="ECO:0007669"/>
    <property type="project" value="UniProtKB-KW"/>
</dbReference>
<feature type="region of interest" description="Disordered" evidence="2">
    <location>
        <begin position="1"/>
        <end position="137"/>
    </location>
</feature>
<dbReference type="EMBL" id="QJNU01000960">
    <property type="protein sequence ID" value="RYO82070.1"/>
    <property type="molecule type" value="Genomic_DNA"/>
</dbReference>
<feature type="compositionally biased region" description="Basic residues" evidence="2">
    <location>
        <begin position="118"/>
        <end position="131"/>
    </location>
</feature>
<dbReference type="Pfam" id="PF00098">
    <property type="entry name" value="zf-CCHC"/>
    <property type="match status" value="1"/>
</dbReference>
<comment type="caution">
    <text evidence="4">The sequence shown here is derived from an EMBL/GenBank/DDBJ whole genome shotgun (WGS) entry which is preliminary data.</text>
</comment>
<evidence type="ECO:0000256" key="2">
    <source>
        <dbReference type="SAM" id="MobiDB-lite"/>
    </source>
</evidence>
<dbReference type="GO" id="GO:0003676">
    <property type="term" value="F:nucleic acid binding"/>
    <property type="evidence" value="ECO:0007669"/>
    <property type="project" value="InterPro"/>
</dbReference>
<feature type="compositionally biased region" description="Basic residues" evidence="2">
    <location>
        <begin position="322"/>
        <end position="335"/>
    </location>
</feature>
<feature type="compositionally biased region" description="Basic and acidic residues" evidence="2">
    <location>
        <begin position="80"/>
        <end position="98"/>
    </location>
</feature>
<reference evidence="4 5" key="1">
    <citation type="submission" date="2018-06" db="EMBL/GenBank/DDBJ databases">
        <title>Complete Genomes of Monosporascus.</title>
        <authorList>
            <person name="Robinson A.J."/>
            <person name="Natvig D.O."/>
        </authorList>
    </citation>
    <scope>NUCLEOTIDE SEQUENCE [LARGE SCALE GENOMIC DNA]</scope>
    <source>
        <strain evidence="4 5">CBS 110550</strain>
    </source>
</reference>
<evidence type="ECO:0000313" key="5">
    <source>
        <dbReference type="Proteomes" id="UP000293360"/>
    </source>
</evidence>
<dbReference type="OrthoDB" id="4778163at2759"/>
<feature type="compositionally biased region" description="Low complexity" evidence="2">
    <location>
        <begin position="101"/>
        <end position="117"/>
    </location>
</feature>
<proteinExistence type="predicted"/>
<dbReference type="STRING" id="155417.A0A4Q4SUC6"/>
<feature type="region of interest" description="Disordered" evidence="2">
    <location>
        <begin position="314"/>
        <end position="355"/>
    </location>
</feature>